<dbReference type="OrthoDB" id="1809034at2"/>
<name>A0A1I2XYR3_9FIRM</name>
<proteinExistence type="predicted"/>
<evidence type="ECO:0000313" key="2">
    <source>
        <dbReference type="Proteomes" id="UP000199337"/>
    </source>
</evidence>
<evidence type="ECO:0000313" key="1">
    <source>
        <dbReference type="EMBL" id="SFH17866.1"/>
    </source>
</evidence>
<accession>A0A1I2XYR3</accession>
<reference evidence="2" key="1">
    <citation type="submission" date="2016-10" db="EMBL/GenBank/DDBJ databases">
        <authorList>
            <person name="Varghese N."/>
            <person name="Submissions S."/>
        </authorList>
    </citation>
    <scope>NUCLEOTIDE SEQUENCE [LARGE SCALE GENOMIC DNA]</scope>
    <source>
        <strain evidence="2">DSM 17038</strain>
    </source>
</reference>
<gene>
    <name evidence="1" type="ORF">SAMN05660649_04160</name>
</gene>
<organism evidence="1 2">
    <name type="scientific">Desulfotruncus arcticus DSM 17038</name>
    <dbReference type="NCBI Taxonomy" id="1121424"/>
    <lineage>
        <taxon>Bacteria</taxon>
        <taxon>Bacillati</taxon>
        <taxon>Bacillota</taxon>
        <taxon>Clostridia</taxon>
        <taxon>Eubacteriales</taxon>
        <taxon>Desulfallaceae</taxon>
        <taxon>Desulfotruncus</taxon>
    </lineage>
</organism>
<sequence>MSNGITKNPYILFLIFILLILSTDKSADEKLGFLRGIVDQTSRSLSTLREGINSMQMSFEHAHALFTGSAEKTGETE</sequence>
<dbReference type="AlphaFoldDB" id="A0A1I2XYR3"/>
<protein>
    <submittedName>
        <fullName evidence="1">Uncharacterized protein</fullName>
    </submittedName>
</protein>
<dbReference type="EMBL" id="FOOX01000019">
    <property type="protein sequence ID" value="SFH17866.1"/>
    <property type="molecule type" value="Genomic_DNA"/>
</dbReference>
<keyword evidence="2" id="KW-1185">Reference proteome</keyword>
<dbReference type="Proteomes" id="UP000199337">
    <property type="component" value="Unassembled WGS sequence"/>
</dbReference>
<dbReference type="RefSeq" id="WP_092473970.1">
    <property type="nucleotide sequence ID" value="NZ_FOOX01000019.1"/>
</dbReference>